<accession>A0A8X8HA69</accession>
<dbReference type="Gene3D" id="3.30.565.10">
    <property type="entry name" value="Histidine kinase-like ATPase, C-terminal domain"/>
    <property type="match status" value="1"/>
</dbReference>
<gene>
    <name evidence="2" type="ORF">GEU84_019460</name>
</gene>
<dbReference type="AlphaFoldDB" id="A0A8X8HA69"/>
<feature type="domain" description="Histidine phosphotransferase ChpT C-terminal" evidence="1">
    <location>
        <begin position="77"/>
        <end position="192"/>
    </location>
</feature>
<dbReference type="Pfam" id="PF10090">
    <property type="entry name" value="HPTransfase"/>
    <property type="match status" value="1"/>
</dbReference>
<keyword evidence="3" id="KW-1185">Reference proteome</keyword>
<dbReference type="EMBL" id="WHUT02000017">
    <property type="protein sequence ID" value="NUB46576.1"/>
    <property type="molecule type" value="Genomic_DNA"/>
</dbReference>
<organism evidence="2 3">
    <name type="scientific">Fertoeibacter niger</name>
    <dbReference type="NCBI Taxonomy" id="2656921"/>
    <lineage>
        <taxon>Bacteria</taxon>
        <taxon>Pseudomonadati</taxon>
        <taxon>Pseudomonadota</taxon>
        <taxon>Alphaproteobacteria</taxon>
        <taxon>Rhodobacterales</taxon>
        <taxon>Paracoccaceae</taxon>
        <taxon>Fertoeibacter</taxon>
    </lineage>
</organism>
<dbReference type="InterPro" id="IPR018762">
    <property type="entry name" value="ChpT_C"/>
</dbReference>
<proteinExistence type="predicted"/>
<dbReference type="Proteomes" id="UP000484076">
    <property type="component" value="Unassembled WGS sequence"/>
</dbReference>
<dbReference type="RefSeq" id="WP_152828640.1">
    <property type="nucleotide sequence ID" value="NZ_WHUT02000017.1"/>
</dbReference>
<sequence length="198" mass="21418">MTNTPDLPALIGSRICHDLISPIGAIGNGVELMMMDGAMKGPEITLISESVLHANARIRFFRVAFGSATGEQRLGRPEVQAILSDLTRGTRLVIDWQGPADLPRPEVKLAFLAIQCLESALAYGGRITVERAEPRWVLTAHATRLKALPGLWAVLTDAAEAPDLTAAQVHFALLAAELGQQNRSMAAELRDTEVRLSF</sequence>
<evidence type="ECO:0000313" key="3">
    <source>
        <dbReference type="Proteomes" id="UP000484076"/>
    </source>
</evidence>
<comment type="caution">
    <text evidence="2">The sequence shown here is derived from an EMBL/GenBank/DDBJ whole genome shotgun (WGS) entry which is preliminary data.</text>
</comment>
<dbReference type="Gene3D" id="1.10.287.130">
    <property type="match status" value="1"/>
</dbReference>
<evidence type="ECO:0000313" key="2">
    <source>
        <dbReference type="EMBL" id="NUB46576.1"/>
    </source>
</evidence>
<name>A0A8X8HA69_9RHOB</name>
<dbReference type="InterPro" id="IPR036890">
    <property type="entry name" value="HATPase_C_sf"/>
</dbReference>
<protein>
    <submittedName>
        <fullName evidence="2">Histidine phosphotransferase</fullName>
    </submittedName>
</protein>
<evidence type="ECO:0000259" key="1">
    <source>
        <dbReference type="Pfam" id="PF10090"/>
    </source>
</evidence>
<reference evidence="2" key="1">
    <citation type="submission" date="2020-05" db="EMBL/GenBank/DDBJ databases">
        <title>Fertoebacter nigrum gen. nov., sp. nov., a new member of the family Rhodobacteraceae.</title>
        <authorList>
            <person name="Szuroczki S."/>
            <person name="Abbaszade G."/>
            <person name="Buni D."/>
            <person name="Schumann P."/>
            <person name="Toth E."/>
        </authorList>
    </citation>
    <scope>NUCLEOTIDE SEQUENCE</scope>
    <source>
        <strain evidence="2">RG-N-1a</strain>
    </source>
</reference>